<dbReference type="EMBL" id="VYGV01000006">
    <property type="protein sequence ID" value="NWF45242.1"/>
    <property type="molecule type" value="Genomic_DNA"/>
</dbReference>
<evidence type="ECO:0000256" key="15">
    <source>
        <dbReference type="ARBA" id="ARBA00023136"/>
    </source>
</evidence>
<comment type="similarity">
    <text evidence="5 18">Belongs to the CDS family.</text>
</comment>
<evidence type="ECO:0000256" key="5">
    <source>
        <dbReference type="ARBA" id="ARBA00010185"/>
    </source>
</evidence>
<comment type="pathway">
    <text evidence="4">Lipid metabolism.</text>
</comment>
<evidence type="ECO:0000256" key="7">
    <source>
        <dbReference type="ARBA" id="ARBA00019373"/>
    </source>
</evidence>
<name>A0A7Y8GW95_9BURK</name>
<dbReference type="GO" id="GO:0004605">
    <property type="term" value="F:phosphatidate cytidylyltransferase activity"/>
    <property type="evidence" value="ECO:0007669"/>
    <property type="project" value="UniProtKB-EC"/>
</dbReference>
<gene>
    <name evidence="20" type="ORF">F3K02_08240</name>
</gene>
<evidence type="ECO:0000313" key="20">
    <source>
        <dbReference type="EMBL" id="NWF45242.1"/>
    </source>
</evidence>
<feature type="transmembrane region" description="Helical" evidence="19">
    <location>
        <begin position="133"/>
        <end position="155"/>
    </location>
</feature>
<proteinExistence type="inferred from homology"/>
<sequence>MLKQRIITALLLMAVLLPALFYPSSEPFVLLSLLLMVAGGWEWARLNACAPTMAKAVGLGLGLALLAFWLLGGLEQTWRPVWLVSSLVWVGLAVVMLRRGVAGWSAWPAAIRLGLGLLLLACAWLALVQARQLGVGFLLSVLSLVWMADIAAYAGGRAFGRRKLAPTLSPGKSWEGVVSGLAGVLLLGLGWRWFDGQQLTDQPSLFTRLQTLGELVSWLAVIGLTAMSVVGDLLESLVKRSAGMKDSSQLLPGHGGVLDRVDALLPVLPLAMMLVTL</sequence>
<dbReference type="PANTHER" id="PTHR46382">
    <property type="entry name" value="PHOSPHATIDATE CYTIDYLYLTRANSFERASE"/>
    <property type="match status" value="1"/>
</dbReference>
<dbReference type="Proteomes" id="UP000545507">
    <property type="component" value="Unassembled WGS sequence"/>
</dbReference>
<dbReference type="GO" id="GO:0005886">
    <property type="term" value="C:plasma membrane"/>
    <property type="evidence" value="ECO:0007669"/>
    <property type="project" value="UniProtKB-SubCell"/>
</dbReference>
<evidence type="ECO:0000256" key="1">
    <source>
        <dbReference type="ARBA" id="ARBA00001698"/>
    </source>
</evidence>
<evidence type="ECO:0000256" key="14">
    <source>
        <dbReference type="ARBA" id="ARBA00023098"/>
    </source>
</evidence>
<keyword evidence="17" id="KW-1208">Phospholipid metabolism</keyword>
<keyword evidence="12 18" id="KW-0548">Nucleotidyltransferase</keyword>
<comment type="catalytic activity">
    <reaction evidence="1 18">
        <text>a 1,2-diacyl-sn-glycero-3-phosphate + CTP + H(+) = a CDP-1,2-diacyl-sn-glycerol + diphosphate</text>
        <dbReference type="Rhea" id="RHEA:16229"/>
        <dbReference type="ChEBI" id="CHEBI:15378"/>
        <dbReference type="ChEBI" id="CHEBI:33019"/>
        <dbReference type="ChEBI" id="CHEBI:37563"/>
        <dbReference type="ChEBI" id="CHEBI:58332"/>
        <dbReference type="ChEBI" id="CHEBI:58608"/>
        <dbReference type="EC" id="2.7.7.41"/>
    </reaction>
</comment>
<comment type="subcellular location">
    <subcellularLocation>
        <location evidence="2">Cell membrane</location>
        <topology evidence="2">Multi-pass membrane protein</topology>
    </subcellularLocation>
</comment>
<comment type="pathway">
    <text evidence="3 18">Phospholipid metabolism; CDP-diacylglycerol biosynthesis; CDP-diacylglycerol from sn-glycerol 3-phosphate: step 3/3.</text>
</comment>
<keyword evidence="13 19" id="KW-1133">Transmembrane helix</keyword>
<reference evidence="20 21" key="1">
    <citation type="submission" date="2019-09" db="EMBL/GenBank/DDBJ databases">
        <title>Hydrogenophaga aromatica sp. nov., isolated from a para-xylene-degrading enrichment culture.</title>
        <authorList>
            <person name="Tancsics A."/>
            <person name="Banerjee S."/>
        </authorList>
    </citation>
    <scope>NUCLEOTIDE SEQUENCE [LARGE SCALE GENOMIC DNA]</scope>
    <source>
        <strain evidence="20 21">D2P1</strain>
    </source>
</reference>
<dbReference type="PROSITE" id="PS01315">
    <property type="entry name" value="CDS"/>
    <property type="match status" value="1"/>
</dbReference>
<evidence type="ECO:0000256" key="9">
    <source>
        <dbReference type="ARBA" id="ARBA00022516"/>
    </source>
</evidence>
<feature type="transmembrane region" description="Helical" evidence="19">
    <location>
        <begin position="80"/>
        <end position="97"/>
    </location>
</feature>
<evidence type="ECO:0000313" key="21">
    <source>
        <dbReference type="Proteomes" id="UP000545507"/>
    </source>
</evidence>
<keyword evidence="11 18" id="KW-0812">Transmembrane</keyword>
<evidence type="ECO:0000256" key="12">
    <source>
        <dbReference type="ARBA" id="ARBA00022695"/>
    </source>
</evidence>
<dbReference type="InterPro" id="IPR000374">
    <property type="entry name" value="PC_trans"/>
</dbReference>
<evidence type="ECO:0000256" key="19">
    <source>
        <dbReference type="SAM" id="Phobius"/>
    </source>
</evidence>
<evidence type="ECO:0000256" key="4">
    <source>
        <dbReference type="ARBA" id="ARBA00005189"/>
    </source>
</evidence>
<dbReference type="RefSeq" id="WP_177135002.1">
    <property type="nucleotide sequence ID" value="NZ_VYGV01000006.1"/>
</dbReference>
<dbReference type="EC" id="2.7.7.41" evidence="6 18"/>
<keyword evidence="14" id="KW-0443">Lipid metabolism</keyword>
<keyword evidence="9" id="KW-0444">Lipid biosynthesis</keyword>
<keyword evidence="8" id="KW-1003">Cell membrane</keyword>
<feature type="transmembrane region" description="Helical" evidence="19">
    <location>
        <begin position="28"/>
        <end position="44"/>
    </location>
</feature>
<feature type="transmembrane region" description="Helical" evidence="19">
    <location>
        <begin position="215"/>
        <end position="234"/>
    </location>
</feature>
<feature type="transmembrane region" description="Helical" evidence="19">
    <location>
        <begin position="176"/>
        <end position="195"/>
    </location>
</feature>
<evidence type="ECO:0000256" key="13">
    <source>
        <dbReference type="ARBA" id="ARBA00022989"/>
    </source>
</evidence>
<protein>
    <recommendedName>
        <fullName evidence="7 18">Phosphatidate cytidylyltransferase</fullName>
        <ecNumber evidence="6 18">2.7.7.41</ecNumber>
    </recommendedName>
</protein>
<dbReference type="PANTHER" id="PTHR46382:SF1">
    <property type="entry name" value="PHOSPHATIDATE CYTIDYLYLTRANSFERASE"/>
    <property type="match status" value="1"/>
</dbReference>
<dbReference type="AlphaFoldDB" id="A0A7Y8GW95"/>
<evidence type="ECO:0000256" key="2">
    <source>
        <dbReference type="ARBA" id="ARBA00004651"/>
    </source>
</evidence>
<evidence type="ECO:0000256" key="17">
    <source>
        <dbReference type="ARBA" id="ARBA00023264"/>
    </source>
</evidence>
<evidence type="ECO:0000256" key="8">
    <source>
        <dbReference type="ARBA" id="ARBA00022475"/>
    </source>
</evidence>
<organism evidence="20 21">
    <name type="scientific">Hydrogenophaga aromaticivorans</name>
    <dbReference type="NCBI Taxonomy" id="2610898"/>
    <lineage>
        <taxon>Bacteria</taxon>
        <taxon>Pseudomonadati</taxon>
        <taxon>Pseudomonadota</taxon>
        <taxon>Betaproteobacteria</taxon>
        <taxon>Burkholderiales</taxon>
        <taxon>Comamonadaceae</taxon>
        <taxon>Hydrogenophaga</taxon>
    </lineage>
</organism>
<evidence type="ECO:0000256" key="16">
    <source>
        <dbReference type="ARBA" id="ARBA00023209"/>
    </source>
</evidence>
<accession>A0A7Y8GW95</accession>
<evidence type="ECO:0000256" key="18">
    <source>
        <dbReference type="RuleBase" id="RU003938"/>
    </source>
</evidence>
<evidence type="ECO:0000256" key="3">
    <source>
        <dbReference type="ARBA" id="ARBA00005119"/>
    </source>
</evidence>
<dbReference type="GO" id="GO:0016024">
    <property type="term" value="P:CDP-diacylglycerol biosynthetic process"/>
    <property type="evidence" value="ECO:0007669"/>
    <property type="project" value="UniProtKB-UniPathway"/>
</dbReference>
<feature type="transmembrane region" description="Helical" evidence="19">
    <location>
        <begin position="109"/>
        <end position="127"/>
    </location>
</feature>
<evidence type="ECO:0000256" key="11">
    <source>
        <dbReference type="ARBA" id="ARBA00022692"/>
    </source>
</evidence>
<keyword evidence="10 18" id="KW-0808">Transferase</keyword>
<keyword evidence="21" id="KW-1185">Reference proteome</keyword>
<keyword evidence="15 19" id="KW-0472">Membrane</keyword>
<feature type="transmembrane region" description="Helical" evidence="19">
    <location>
        <begin position="56"/>
        <end position="74"/>
    </location>
</feature>
<dbReference type="UniPathway" id="UPA00557">
    <property type="reaction ID" value="UER00614"/>
</dbReference>
<evidence type="ECO:0000256" key="6">
    <source>
        <dbReference type="ARBA" id="ARBA00012487"/>
    </source>
</evidence>
<comment type="caution">
    <text evidence="20">The sequence shown here is derived from an EMBL/GenBank/DDBJ whole genome shotgun (WGS) entry which is preliminary data.</text>
</comment>
<evidence type="ECO:0000256" key="10">
    <source>
        <dbReference type="ARBA" id="ARBA00022679"/>
    </source>
</evidence>
<dbReference type="Pfam" id="PF01148">
    <property type="entry name" value="CTP_transf_1"/>
    <property type="match status" value="1"/>
</dbReference>
<keyword evidence="16" id="KW-0594">Phospholipid biosynthesis</keyword>